<organism evidence="5 6">
    <name type="scientific">Culter alburnus</name>
    <name type="common">Topmouth culter</name>
    <dbReference type="NCBI Taxonomy" id="194366"/>
    <lineage>
        <taxon>Eukaryota</taxon>
        <taxon>Metazoa</taxon>
        <taxon>Chordata</taxon>
        <taxon>Craniata</taxon>
        <taxon>Vertebrata</taxon>
        <taxon>Euteleostomi</taxon>
        <taxon>Actinopterygii</taxon>
        <taxon>Neopterygii</taxon>
        <taxon>Teleostei</taxon>
        <taxon>Ostariophysi</taxon>
        <taxon>Cypriniformes</taxon>
        <taxon>Xenocyprididae</taxon>
        <taxon>Xenocypridinae</taxon>
        <taxon>Culter</taxon>
    </lineage>
</organism>
<feature type="non-terminal residue" evidence="5">
    <location>
        <position position="583"/>
    </location>
</feature>
<protein>
    <recommendedName>
        <fullName evidence="4">Ig-like domain-containing protein</fullName>
    </recommendedName>
</protein>
<evidence type="ECO:0000313" key="5">
    <source>
        <dbReference type="EMBL" id="KAK9978487.1"/>
    </source>
</evidence>
<dbReference type="GO" id="GO:0009897">
    <property type="term" value="C:external side of plasma membrane"/>
    <property type="evidence" value="ECO:0007669"/>
    <property type="project" value="TreeGrafter"/>
</dbReference>
<evidence type="ECO:0000256" key="1">
    <source>
        <dbReference type="ARBA" id="ARBA00022729"/>
    </source>
</evidence>
<dbReference type="GO" id="GO:0004888">
    <property type="term" value="F:transmembrane signaling receptor activity"/>
    <property type="evidence" value="ECO:0007669"/>
    <property type="project" value="TreeGrafter"/>
</dbReference>
<accession>A0AAW2B0E7</accession>
<dbReference type="AlphaFoldDB" id="A0AAW2B0E7"/>
<dbReference type="InterPro" id="IPR007110">
    <property type="entry name" value="Ig-like_dom"/>
</dbReference>
<feature type="domain" description="Ig-like" evidence="4">
    <location>
        <begin position="3"/>
        <end position="93"/>
    </location>
</feature>
<evidence type="ECO:0000256" key="2">
    <source>
        <dbReference type="ARBA" id="ARBA00023157"/>
    </source>
</evidence>
<feature type="domain" description="Ig-like" evidence="4">
    <location>
        <begin position="452"/>
        <end position="536"/>
    </location>
</feature>
<evidence type="ECO:0000259" key="4">
    <source>
        <dbReference type="PROSITE" id="PS50835"/>
    </source>
</evidence>
<feature type="domain" description="Ig-like" evidence="4">
    <location>
        <begin position="539"/>
        <end position="583"/>
    </location>
</feature>
<proteinExistence type="predicted"/>
<dbReference type="PANTHER" id="PTHR11481:SF64">
    <property type="entry name" value="FC RECEPTOR-LIKE PROTEIN 4"/>
    <property type="match status" value="1"/>
</dbReference>
<dbReference type="InterPro" id="IPR003599">
    <property type="entry name" value="Ig_sub"/>
</dbReference>
<sequence length="583" mass="64925">VSPGVSLIISPNRSQHFRSDSLSLSCEDQSNSDRWTVRRYTDSWGLEDCSSSNWGSQSGSTCKISSTITLDTGVYWCQSESGEKSHPVNITVQTGVILESPVHPVTEGDTLTLRCLDEFSTPSILRADFYKDESLIQSQTTEMIISTVSKSHEGFYYCKHPERGESLKSWISVREGPKPKVIIKPEQHVFSGETVTLRCDIYAEGVTSWRFNWYKEGSTSVFSEQQELTFSSVTESDAGKYSCNGSDTEGSHRSHISDEVTLTVSEGPKPKVIIKPEQHVFSGETVTLRCDIDAEGVTSWRFNWYKEGSTSVFSEQQEHTFSSVTESDAGKYSCNGSDTEGSHRSHISDEVTLTVSERPKPKVIIKPDQHVLIGETVTLRCDIYAEGVTSWRFNWYKEGSTSVFSEQQEHTFSSVTESDAGKYSCNGSETEGSHRSHISDEVTLTVSERPKPKVIIKPEQRVFSGETVTLRCDIDAEGVTSWRFNWYKEGSTSVFSEQQEHTFSSVTESDAGKYSCNGSDTEGSHRSHISDEVTLTVSDEVQLSVSPQKWLTEGDPVTLICEVKGSSTGWTFSWFTETVTDSS</sequence>
<feature type="non-terminal residue" evidence="5">
    <location>
        <position position="1"/>
    </location>
</feature>
<reference evidence="5 6" key="1">
    <citation type="submission" date="2024-05" db="EMBL/GenBank/DDBJ databases">
        <title>A high-quality chromosomal-level genome assembly of Topmouth culter (Culter alburnus).</title>
        <authorList>
            <person name="Zhao H."/>
        </authorList>
    </citation>
    <scope>NUCLEOTIDE SEQUENCE [LARGE SCALE GENOMIC DNA]</scope>
    <source>
        <strain evidence="5">CATC2023</strain>
        <tissue evidence="5">Muscle</tissue>
    </source>
</reference>
<dbReference type="Gene3D" id="2.60.40.10">
    <property type="entry name" value="Immunoglobulins"/>
    <property type="match status" value="7"/>
</dbReference>
<dbReference type="Proteomes" id="UP001479290">
    <property type="component" value="Unassembled WGS sequence"/>
</dbReference>
<feature type="region of interest" description="Disordered" evidence="3">
    <location>
        <begin position="418"/>
        <end position="439"/>
    </location>
</feature>
<dbReference type="FunFam" id="2.60.40.10:FF:001607">
    <property type="entry name" value="Leukocyte immune-type receptor TS32.15 L2.5a"/>
    <property type="match status" value="4"/>
</dbReference>
<evidence type="ECO:0000256" key="3">
    <source>
        <dbReference type="SAM" id="MobiDB-lite"/>
    </source>
</evidence>
<feature type="domain" description="Ig-like" evidence="4">
    <location>
        <begin position="270"/>
        <end position="354"/>
    </location>
</feature>
<dbReference type="GO" id="GO:0006955">
    <property type="term" value="P:immune response"/>
    <property type="evidence" value="ECO:0007669"/>
    <property type="project" value="TreeGrafter"/>
</dbReference>
<dbReference type="SMART" id="SM00409">
    <property type="entry name" value="IG"/>
    <property type="match status" value="6"/>
</dbReference>
<keyword evidence="2" id="KW-1015">Disulfide bond</keyword>
<feature type="domain" description="Ig-like" evidence="4">
    <location>
        <begin position="179"/>
        <end position="263"/>
    </location>
</feature>
<dbReference type="SMART" id="SM00408">
    <property type="entry name" value="IGc2"/>
    <property type="match status" value="5"/>
</dbReference>
<dbReference type="InterPro" id="IPR036179">
    <property type="entry name" value="Ig-like_dom_sf"/>
</dbReference>
<dbReference type="Pfam" id="PF13895">
    <property type="entry name" value="Ig_2"/>
    <property type="match status" value="4"/>
</dbReference>
<keyword evidence="6" id="KW-1185">Reference proteome</keyword>
<dbReference type="InterPro" id="IPR050488">
    <property type="entry name" value="Ig_Fc_receptor"/>
</dbReference>
<evidence type="ECO:0000313" key="6">
    <source>
        <dbReference type="Proteomes" id="UP001479290"/>
    </source>
</evidence>
<comment type="caution">
    <text evidence="5">The sequence shown here is derived from an EMBL/GenBank/DDBJ whole genome shotgun (WGS) entry which is preliminary data.</text>
</comment>
<dbReference type="EMBL" id="JAWDJR010000003">
    <property type="protein sequence ID" value="KAK9978487.1"/>
    <property type="molecule type" value="Genomic_DNA"/>
</dbReference>
<dbReference type="PANTHER" id="PTHR11481">
    <property type="entry name" value="IMMUNOGLOBULIN FC RECEPTOR"/>
    <property type="match status" value="1"/>
</dbReference>
<gene>
    <name evidence="5" type="ORF">ABG768_020236</name>
</gene>
<dbReference type="InterPro" id="IPR013783">
    <property type="entry name" value="Ig-like_fold"/>
</dbReference>
<keyword evidence="1" id="KW-0732">Signal</keyword>
<feature type="domain" description="Ig-like" evidence="4">
    <location>
        <begin position="361"/>
        <end position="445"/>
    </location>
</feature>
<dbReference type="InterPro" id="IPR003598">
    <property type="entry name" value="Ig_sub2"/>
</dbReference>
<dbReference type="GO" id="GO:0007166">
    <property type="term" value="P:cell surface receptor signaling pathway"/>
    <property type="evidence" value="ECO:0007669"/>
    <property type="project" value="TreeGrafter"/>
</dbReference>
<name>A0AAW2B0E7_CULAL</name>
<dbReference type="SUPFAM" id="SSF48726">
    <property type="entry name" value="Immunoglobulin"/>
    <property type="match status" value="7"/>
</dbReference>
<dbReference type="PROSITE" id="PS50835">
    <property type="entry name" value="IG_LIKE"/>
    <property type="match status" value="6"/>
</dbReference>